<keyword evidence="1" id="KW-0808">Transferase</keyword>
<feature type="transmembrane region" description="Helical" evidence="7">
    <location>
        <begin position="40"/>
        <end position="63"/>
    </location>
</feature>
<gene>
    <name evidence="9" type="ORF">PHYPA_022957</name>
</gene>
<keyword evidence="7" id="KW-0472">Membrane</keyword>
<keyword evidence="7" id="KW-0812">Transmembrane</keyword>
<dbReference type="InParanoid" id="A0A2K1J0K5"/>
<protein>
    <recommendedName>
        <fullName evidence="8">Reverse transcriptase RNase H-like domain-containing protein</fullName>
    </recommendedName>
</protein>
<reference evidence="9 11" key="2">
    <citation type="journal article" date="2018" name="Plant J.">
        <title>The Physcomitrella patens chromosome-scale assembly reveals moss genome structure and evolution.</title>
        <authorList>
            <person name="Lang D."/>
            <person name="Ullrich K.K."/>
            <person name="Murat F."/>
            <person name="Fuchs J."/>
            <person name="Jenkins J."/>
            <person name="Haas F.B."/>
            <person name="Piednoel M."/>
            <person name="Gundlach H."/>
            <person name="Van Bel M."/>
            <person name="Meyberg R."/>
            <person name="Vives C."/>
            <person name="Morata J."/>
            <person name="Symeonidi A."/>
            <person name="Hiss M."/>
            <person name="Muchero W."/>
            <person name="Kamisugi Y."/>
            <person name="Saleh O."/>
            <person name="Blanc G."/>
            <person name="Decker E.L."/>
            <person name="van Gessel N."/>
            <person name="Grimwood J."/>
            <person name="Hayes R.D."/>
            <person name="Graham S.W."/>
            <person name="Gunter L.E."/>
            <person name="McDaniel S.F."/>
            <person name="Hoernstein S.N.W."/>
            <person name="Larsson A."/>
            <person name="Li F.W."/>
            <person name="Perroud P.F."/>
            <person name="Phillips J."/>
            <person name="Ranjan P."/>
            <person name="Rokshar D.S."/>
            <person name="Rothfels C.J."/>
            <person name="Schneider L."/>
            <person name="Shu S."/>
            <person name="Stevenson D.W."/>
            <person name="Thummler F."/>
            <person name="Tillich M."/>
            <person name="Villarreal Aguilar J.C."/>
            <person name="Widiez T."/>
            <person name="Wong G.K."/>
            <person name="Wymore A."/>
            <person name="Zhang Y."/>
            <person name="Zimmer A.D."/>
            <person name="Quatrano R.S."/>
            <person name="Mayer K.F.X."/>
            <person name="Goodstein D."/>
            <person name="Casacuberta J.M."/>
            <person name="Vandepoele K."/>
            <person name="Reski R."/>
            <person name="Cuming A.C."/>
            <person name="Tuskan G.A."/>
            <person name="Maumus F."/>
            <person name="Salse J."/>
            <person name="Schmutz J."/>
            <person name="Rensing S.A."/>
        </authorList>
    </citation>
    <scope>NUCLEOTIDE SEQUENCE [LARGE SCALE GENOMIC DNA]</scope>
    <source>
        <strain evidence="10 11">cv. Gransden 2004</strain>
    </source>
</reference>
<dbReference type="Pfam" id="PF17917">
    <property type="entry name" value="RT_RNaseH"/>
    <property type="match status" value="1"/>
</dbReference>
<dbReference type="SUPFAM" id="SSF56672">
    <property type="entry name" value="DNA/RNA polymerases"/>
    <property type="match status" value="1"/>
</dbReference>
<reference evidence="9 11" key="1">
    <citation type="journal article" date="2008" name="Science">
        <title>The Physcomitrella genome reveals evolutionary insights into the conquest of land by plants.</title>
        <authorList>
            <person name="Rensing S."/>
            <person name="Lang D."/>
            <person name="Zimmer A."/>
            <person name="Terry A."/>
            <person name="Salamov A."/>
            <person name="Shapiro H."/>
            <person name="Nishiyama T."/>
            <person name="Perroud P.-F."/>
            <person name="Lindquist E."/>
            <person name="Kamisugi Y."/>
            <person name="Tanahashi T."/>
            <person name="Sakakibara K."/>
            <person name="Fujita T."/>
            <person name="Oishi K."/>
            <person name="Shin-I T."/>
            <person name="Kuroki Y."/>
            <person name="Toyoda A."/>
            <person name="Suzuki Y."/>
            <person name="Hashimoto A."/>
            <person name="Yamaguchi K."/>
            <person name="Sugano A."/>
            <person name="Kohara Y."/>
            <person name="Fujiyama A."/>
            <person name="Anterola A."/>
            <person name="Aoki S."/>
            <person name="Ashton N."/>
            <person name="Barbazuk W.B."/>
            <person name="Barker E."/>
            <person name="Bennetzen J."/>
            <person name="Bezanilla M."/>
            <person name="Blankenship R."/>
            <person name="Cho S.H."/>
            <person name="Dutcher S."/>
            <person name="Estelle M."/>
            <person name="Fawcett J.A."/>
            <person name="Gundlach H."/>
            <person name="Hanada K."/>
            <person name="Heyl A."/>
            <person name="Hicks K.A."/>
            <person name="Hugh J."/>
            <person name="Lohr M."/>
            <person name="Mayer K."/>
            <person name="Melkozernov A."/>
            <person name="Murata T."/>
            <person name="Nelson D."/>
            <person name="Pils B."/>
            <person name="Prigge M."/>
            <person name="Reiss B."/>
            <person name="Renner T."/>
            <person name="Rombauts S."/>
            <person name="Rushton P."/>
            <person name="Sanderfoot A."/>
            <person name="Schween G."/>
            <person name="Shiu S.-H."/>
            <person name="Stueber K."/>
            <person name="Theodoulou F.L."/>
            <person name="Tu H."/>
            <person name="Van de Peer Y."/>
            <person name="Verrier P.J."/>
            <person name="Waters E."/>
            <person name="Wood A."/>
            <person name="Yang L."/>
            <person name="Cove D."/>
            <person name="Cuming A."/>
            <person name="Hasebe M."/>
            <person name="Lucas S."/>
            <person name="Mishler D.B."/>
            <person name="Reski R."/>
            <person name="Grigoriev I."/>
            <person name="Quatrano R.S."/>
            <person name="Boore J.L."/>
        </authorList>
    </citation>
    <scope>NUCLEOTIDE SEQUENCE [LARGE SCALE GENOMIC DNA]</scope>
    <source>
        <strain evidence="10 11">cv. Gransden 2004</strain>
    </source>
</reference>
<evidence type="ECO:0000259" key="8">
    <source>
        <dbReference type="Pfam" id="PF17917"/>
    </source>
</evidence>
<evidence type="ECO:0000256" key="6">
    <source>
        <dbReference type="ARBA" id="ARBA00022918"/>
    </source>
</evidence>
<keyword evidence="5" id="KW-0378">Hydrolase</keyword>
<evidence type="ECO:0000313" key="10">
    <source>
        <dbReference type="EnsemblPlants" id="Pp3c18_10470V3.1"/>
    </source>
</evidence>
<dbReference type="InterPro" id="IPR041373">
    <property type="entry name" value="RT_RNaseH"/>
</dbReference>
<proteinExistence type="predicted"/>
<keyword evidence="2" id="KW-0548">Nucleotidyltransferase</keyword>
<keyword evidence="4" id="KW-0255">Endonuclease</keyword>
<evidence type="ECO:0000256" key="1">
    <source>
        <dbReference type="ARBA" id="ARBA00022679"/>
    </source>
</evidence>
<organism evidence="9">
    <name type="scientific">Physcomitrium patens</name>
    <name type="common">Spreading-leaved earth moss</name>
    <name type="synonym">Physcomitrella patens</name>
    <dbReference type="NCBI Taxonomy" id="3218"/>
    <lineage>
        <taxon>Eukaryota</taxon>
        <taxon>Viridiplantae</taxon>
        <taxon>Streptophyta</taxon>
        <taxon>Embryophyta</taxon>
        <taxon>Bryophyta</taxon>
        <taxon>Bryophytina</taxon>
        <taxon>Bryopsida</taxon>
        <taxon>Funariidae</taxon>
        <taxon>Funariales</taxon>
        <taxon>Funariaceae</taxon>
        <taxon>Physcomitrium</taxon>
    </lineage>
</organism>
<keyword evidence="3" id="KW-0540">Nuclease</keyword>
<evidence type="ECO:0000256" key="4">
    <source>
        <dbReference type="ARBA" id="ARBA00022759"/>
    </source>
</evidence>
<evidence type="ECO:0000256" key="5">
    <source>
        <dbReference type="ARBA" id="ARBA00022801"/>
    </source>
</evidence>
<keyword evidence="6" id="KW-0695">RNA-directed DNA polymerase</keyword>
<dbReference type="AlphaFoldDB" id="A0A2K1J0K5"/>
<dbReference type="InterPro" id="IPR043502">
    <property type="entry name" value="DNA/RNA_pol_sf"/>
</dbReference>
<dbReference type="GO" id="GO:0016787">
    <property type="term" value="F:hydrolase activity"/>
    <property type="evidence" value="ECO:0007669"/>
    <property type="project" value="UniProtKB-KW"/>
</dbReference>
<accession>A0A2K1J0K5</accession>
<dbReference type="EMBL" id="ABEU02000018">
    <property type="protein sequence ID" value="PNR35058.1"/>
    <property type="molecule type" value="Genomic_DNA"/>
</dbReference>
<dbReference type="Proteomes" id="UP000006727">
    <property type="component" value="Chromosome 18"/>
</dbReference>
<reference evidence="10" key="3">
    <citation type="submission" date="2020-12" db="UniProtKB">
        <authorList>
            <consortium name="EnsemblPlants"/>
        </authorList>
    </citation>
    <scope>IDENTIFICATION</scope>
</reference>
<evidence type="ECO:0000313" key="11">
    <source>
        <dbReference type="Proteomes" id="UP000006727"/>
    </source>
</evidence>
<evidence type="ECO:0000256" key="7">
    <source>
        <dbReference type="SAM" id="Phobius"/>
    </source>
</evidence>
<feature type="domain" description="Reverse transcriptase RNase H-like" evidence="8">
    <location>
        <begin position="16"/>
        <end position="69"/>
    </location>
</feature>
<name>A0A2K1J0K5_PHYPA</name>
<evidence type="ECO:0000313" key="9">
    <source>
        <dbReference type="EMBL" id="PNR35058.1"/>
    </source>
</evidence>
<dbReference type="GO" id="GO:0003964">
    <property type="term" value="F:RNA-directed DNA polymerase activity"/>
    <property type="evidence" value="ECO:0007669"/>
    <property type="project" value="UniProtKB-KW"/>
</dbReference>
<evidence type="ECO:0000256" key="2">
    <source>
        <dbReference type="ARBA" id="ARBA00022695"/>
    </source>
</evidence>
<sequence length="69" mass="8267">MGKDKPWTWIYNIRWKYIIAFSSRSNNNVKSNYSSLKAKALAVIWTIAHFLPYLYSQYFILIIDHQPLK</sequence>
<dbReference type="Gramene" id="Pp3c18_10470V3.1">
    <property type="protein sequence ID" value="Pp3c18_10470V3.1"/>
    <property type="gene ID" value="Pp3c18_10470"/>
</dbReference>
<keyword evidence="7" id="KW-1133">Transmembrane helix</keyword>
<keyword evidence="11" id="KW-1185">Reference proteome</keyword>
<dbReference type="GO" id="GO:0004519">
    <property type="term" value="F:endonuclease activity"/>
    <property type="evidence" value="ECO:0007669"/>
    <property type="project" value="UniProtKB-KW"/>
</dbReference>
<dbReference type="EnsemblPlants" id="Pp3c18_10470V3.1">
    <property type="protein sequence ID" value="Pp3c18_10470V3.1"/>
    <property type="gene ID" value="Pp3c18_10470"/>
</dbReference>
<evidence type="ECO:0000256" key="3">
    <source>
        <dbReference type="ARBA" id="ARBA00022722"/>
    </source>
</evidence>